<evidence type="ECO:0000256" key="5">
    <source>
        <dbReference type="ARBA" id="ARBA00023242"/>
    </source>
</evidence>
<dbReference type="SMART" id="SM00066">
    <property type="entry name" value="GAL4"/>
    <property type="match status" value="1"/>
</dbReference>
<feature type="compositionally biased region" description="Polar residues" evidence="6">
    <location>
        <begin position="1"/>
        <end position="12"/>
    </location>
</feature>
<evidence type="ECO:0000256" key="3">
    <source>
        <dbReference type="ARBA" id="ARBA00023125"/>
    </source>
</evidence>
<feature type="region of interest" description="Disordered" evidence="6">
    <location>
        <begin position="1"/>
        <end position="28"/>
    </location>
</feature>
<keyword evidence="3" id="KW-0238">DNA-binding</keyword>
<dbReference type="AlphaFoldDB" id="A0A4P7NTD1"/>
<dbReference type="EMBL" id="CP034210">
    <property type="protein sequence ID" value="QBZ65622.1"/>
    <property type="molecule type" value="Genomic_DNA"/>
</dbReference>
<dbReference type="GO" id="GO:0005634">
    <property type="term" value="C:nucleus"/>
    <property type="evidence" value="ECO:0007669"/>
    <property type="project" value="UniProtKB-SubCell"/>
</dbReference>
<accession>A0A4P7NTD1</accession>
<feature type="region of interest" description="Disordered" evidence="6">
    <location>
        <begin position="123"/>
        <end position="173"/>
    </location>
</feature>
<evidence type="ECO:0000313" key="8">
    <source>
        <dbReference type="Proteomes" id="UP000294847"/>
    </source>
</evidence>
<dbReference type="CDD" id="cd00067">
    <property type="entry name" value="GAL4"/>
    <property type="match status" value="1"/>
</dbReference>
<comment type="subcellular location">
    <subcellularLocation>
        <location evidence="1">Nucleus</location>
    </subcellularLocation>
</comment>
<organism evidence="7 8">
    <name type="scientific">Pyricularia oryzae</name>
    <name type="common">Rice blast fungus</name>
    <name type="synonym">Magnaporthe oryzae</name>
    <dbReference type="NCBI Taxonomy" id="318829"/>
    <lineage>
        <taxon>Eukaryota</taxon>
        <taxon>Fungi</taxon>
        <taxon>Dikarya</taxon>
        <taxon>Ascomycota</taxon>
        <taxon>Pezizomycotina</taxon>
        <taxon>Sordariomycetes</taxon>
        <taxon>Sordariomycetidae</taxon>
        <taxon>Magnaporthales</taxon>
        <taxon>Pyriculariaceae</taxon>
        <taxon>Pyricularia</taxon>
    </lineage>
</organism>
<evidence type="ECO:0000256" key="4">
    <source>
        <dbReference type="ARBA" id="ARBA00023163"/>
    </source>
</evidence>
<sequence>MDVNSNPSTAESSGPVADSSPQVGGPRVNNACEACRAAKVKCTASSSQLGICRRCYESKRECVFKTGPRTRRPRQSKLNPTATRPQPPPPGPSKTFTIDVSLAQDDGPLNFDMLRDSHEAMVDRLFPPDSPPATTAPTSSSSACTRDPTWSPSFTNTTSSSAAATSPSSSSTSKAAHTAASAWSGPLRRPQFNLDSANSLLATFRDDMSLFFPVFSVPDGATVPDLARDRPFVLLALLAAASGSRTALRGGGSLYDEEFRKILGLKFVAGGERSVELLVGLLVYSAWYPVHLRPRNKQSAQYIRMAVDLIQDLELDQPEYLEQHRDQPREELLEGIRAYVACCYIVLARTHMYSRPLNLPFTAWTATCCDLLEREALTPGDRILPWLLRHQHLMLEVVGLAKDEEKGLRSPYQAATMLRGLDMQFAEYGARMPEEVANTLVMRFTTLTTQIQLLTPHLWKTSNMTRSPRVDPFQDASRMQLALPHMAAALSFMGETLLGGRQLTNICNVEWGRFVLLFIVAFTFSFDMPTCPSWDAALARSQIDLGSLLDRLTDKAQMRVDDKSRGDGTVEDDDMTIVGASRVVFGVVKAKFDKRMAAVQRQQQQQQSSIATGIWSLFGSGGGSGDAHPKIPHDKSTRGCPMFDGSLDNYIPVWDEAFTDQTSFGASVAPVNATGGFAEAFGDIDLDSSMDGAQFQPAHDLWATMTMGWAESELAGHIQPADGAETS</sequence>
<protein>
    <submittedName>
        <fullName evidence="7">Uncharacterized protein</fullName>
    </submittedName>
</protein>
<dbReference type="PROSITE" id="PS50048">
    <property type="entry name" value="ZN2_CY6_FUNGAL_2"/>
    <property type="match status" value="1"/>
</dbReference>
<dbReference type="Proteomes" id="UP000294847">
    <property type="component" value="Chromosome 7"/>
</dbReference>
<dbReference type="PANTHER" id="PTHR31845">
    <property type="entry name" value="FINGER DOMAIN PROTEIN, PUTATIVE-RELATED"/>
    <property type="match status" value="1"/>
</dbReference>
<feature type="region of interest" description="Disordered" evidence="6">
    <location>
        <begin position="63"/>
        <end position="96"/>
    </location>
</feature>
<evidence type="ECO:0000256" key="6">
    <source>
        <dbReference type="SAM" id="MobiDB-lite"/>
    </source>
</evidence>
<keyword evidence="4" id="KW-0804">Transcription</keyword>
<evidence type="ECO:0000256" key="2">
    <source>
        <dbReference type="ARBA" id="ARBA00023015"/>
    </source>
</evidence>
<dbReference type="PANTHER" id="PTHR31845:SF39">
    <property type="entry name" value="TRANSCRIPTION FACTOR PBCR-RELATED"/>
    <property type="match status" value="1"/>
</dbReference>
<dbReference type="InterPro" id="IPR051089">
    <property type="entry name" value="prtT"/>
</dbReference>
<keyword evidence="2" id="KW-0805">Transcription regulation</keyword>
<dbReference type="InterPro" id="IPR001138">
    <property type="entry name" value="Zn2Cys6_DnaBD"/>
</dbReference>
<dbReference type="SUPFAM" id="SSF57701">
    <property type="entry name" value="Zn2/Cys6 DNA-binding domain"/>
    <property type="match status" value="1"/>
</dbReference>
<dbReference type="Gene3D" id="4.10.240.10">
    <property type="entry name" value="Zn(2)-C6 fungal-type DNA-binding domain"/>
    <property type="match status" value="1"/>
</dbReference>
<evidence type="ECO:0000313" key="7">
    <source>
        <dbReference type="EMBL" id="QBZ65622.1"/>
    </source>
</evidence>
<proteinExistence type="predicted"/>
<gene>
    <name evidence="7" type="ORF">PoMZ_12585</name>
</gene>
<dbReference type="GO" id="GO:0000976">
    <property type="term" value="F:transcription cis-regulatory region binding"/>
    <property type="evidence" value="ECO:0007669"/>
    <property type="project" value="TreeGrafter"/>
</dbReference>
<name>A0A4P7NTD1_PYROR</name>
<dbReference type="PROSITE" id="PS00463">
    <property type="entry name" value="ZN2_CY6_FUNGAL_1"/>
    <property type="match status" value="1"/>
</dbReference>
<dbReference type="GO" id="GO:0000981">
    <property type="term" value="F:DNA-binding transcription factor activity, RNA polymerase II-specific"/>
    <property type="evidence" value="ECO:0007669"/>
    <property type="project" value="InterPro"/>
</dbReference>
<dbReference type="InterPro" id="IPR036864">
    <property type="entry name" value="Zn2-C6_fun-type_DNA-bd_sf"/>
</dbReference>
<feature type="compositionally biased region" description="Low complexity" evidence="6">
    <location>
        <begin position="132"/>
        <end position="173"/>
    </location>
</feature>
<dbReference type="GO" id="GO:0008270">
    <property type="term" value="F:zinc ion binding"/>
    <property type="evidence" value="ECO:0007669"/>
    <property type="project" value="InterPro"/>
</dbReference>
<keyword evidence="5" id="KW-0539">Nucleus</keyword>
<evidence type="ECO:0000256" key="1">
    <source>
        <dbReference type="ARBA" id="ARBA00004123"/>
    </source>
</evidence>
<reference evidence="7 8" key="1">
    <citation type="journal article" date="2019" name="Mol. Biol. Evol.">
        <title>Blast fungal genomes show frequent chromosomal changes, gene gains and losses, and effector gene turnover.</title>
        <authorList>
            <person name="Gomez Luciano L.B."/>
            <person name="Jason Tsai I."/>
            <person name="Chuma I."/>
            <person name="Tosa Y."/>
            <person name="Chen Y.H."/>
            <person name="Li J.Y."/>
            <person name="Li M.Y."/>
            <person name="Jade Lu M.Y."/>
            <person name="Nakayashiki H."/>
            <person name="Li W.H."/>
        </authorList>
    </citation>
    <scope>NUCLEOTIDE SEQUENCE [LARGE SCALE GENOMIC DNA]</scope>
    <source>
        <strain evidence="7">MZ5-1-6</strain>
    </source>
</reference>